<dbReference type="GeneID" id="36382101"/>
<evidence type="ECO:0000313" key="3">
    <source>
        <dbReference type="Proteomes" id="UP000035682"/>
    </source>
</evidence>
<evidence type="ECO:0000313" key="4">
    <source>
        <dbReference type="WBParaSite" id="SRAE_2000437700.1"/>
    </source>
</evidence>
<feature type="transmembrane region" description="Helical" evidence="1">
    <location>
        <begin position="20"/>
        <end position="40"/>
    </location>
</feature>
<evidence type="ECO:0000256" key="1">
    <source>
        <dbReference type="SAM" id="Phobius"/>
    </source>
</evidence>
<reference evidence="2 3" key="1">
    <citation type="submission" date="2014-09" db="EMBL/GenBank/DDBJ databases">
        <authorList>
            <person name="Martin A.A."/>
        </authorList>
    </citation>
    <scope>NUCLEOTIDE SEQUENCE</scope>
    <source>
        <strain evidence="3">ED321</strain>
        <strain evidence="2">ED321 Heterogonic</strain>
    </source>
</reference>
<sequence length="329" mass="39332">MVNIFYFWISEETEERLFDYIITIESIFSIFFNSLAFLIFQLKPPLKNDACTNLLKWGRIIDIFIPFTFGIMLRSRTLVPLIGIAANGICHGSYYLCKASLTLQMTSIYPLFSYMFLSYIFRYNIFIRRNYVYYFSHFEKFILLNIWIILPITTIFMFQYYGREDFIYESGIRNFTLANFYLNRNKFTLIIYSEHLELPVYIFLIIYEVAFIFLNLYLIIAYTIPFENELKRCQKSTNKNVAKTIKYNIRFLRLYVSLPIILSLLPFTIGFFLSFVPSIRKINFYLNTRHSVLVMIYFCISPFLTLHHAYKGYSERNAERKIQQSTIAS</sequence>
<evidence type="ECO:0000313" key="2">
    <source>
        <dbReference type="EMBL" id="CEF69730.1"/>
    </source>
</evidence>
<dbReference type="WBParaSite" id="SRAE_2000437700.1">
    <property type="protein sequence ID" value="SRAE_2000437700.1"/>
    <property type="gene ID" value="WBGene00264608"/>
</dbReference>
<feature type="transmembrane region" description="Helical" evidence="1">
    <location>
        <begin position="291"/>
        <end position="310"/>
    </location>
</feature>
<keyword evidence="3" id="KW-1185">Reference proteome</keyword>
<gene>
    <name evidence="2 4 5" type="ORF">SRAE_2000437700</name>
</gene>
<keyword evidence="1" id="KW-0812">Transmembrane</keyword>
<feature type="transmembrane region" description="Helical" evidence="1">
    <location>
        <begin position="102"/>
        <end position="121"/>
    </location>
</feature>
<reference evidence="4" key="2">
    <citation type="submission" date="2020-12" db="UniProtKB">
        <authorList>
            <consortium name="WormBaseParasite"/>
        </authorList>
    </citation>
    <scope>IDENTIFICATION</scope>
</reference>
<evidence type="ECO:0000313" key="5">
    <source>
        <dbReference type="WormBase" id="SRAE_2000437700"/>
    </source>
</evidence>
<dbReference type="AlphaFoldDB" id="A0A090MZY2"/>
<dbReference type="WormBase" id="SRAE_2000437700">
    <property type="protein sequence ID" value="SRP00580"/>
    <property type="gene ID" value="WBGene00264608"/>
</dbReference>
<dbReference type="RefSeq" id="XP_024508929.1">
    <property type="nucleotide sequence ID" value="XM_024643239.1"/>
</dbReference>
<feature type="transmembrane region" description="Helical" evidence="1">
    <location>
        <begin position="254"/>
        <end position="279"/>
    </location>
</feature>
<dbReference type="EMBL" id="LN609529">
    <property type="protein sequence ID" value="CEF69730.1"/>
    <property type="molecule type" value="Genomic_DNA"/>
</dbReference>
<accession>A0A090MZY2</accession>
<organism evidence="2">
    <name type="scientific">Strongyloides ratti</name>
    <name type="common">Parasitic roundworm</name>
    <dbReference type="NCBI Taxonomy" id="34506"/>
    <lineage>
        <taxon>Eukaryota</taxon>
        <taxon>Metazoa</taxon>
        <taxon>Ecdysozoa</taxon>
        <taxon>Nematoda</taxon>
        <taxon>Chromadorea</taxon>
        <taxon>Rhabditida</taxon>
        <taxon>Tylenchina</taxon>
        <taxon>Panagrolaimomorpha</taxon>
        <taxon>Strongyloidoidea</taxon>
        <taxon>Strongyloididae</taxon>
        <taxon>Strongyloides</taxon>
    </lineage>
</organism>
<dbReference type="Proteomes" id="UP000035682">
    <property type="component" value="Unplaced"/>
</dbReference>
<feature type="transmembrane region" description="Helical" evidence="1">
    <location>
        <begin position="142"/>
        <end position="161"/>
    </location>
</feature>
<proteinExistence type="predicted"/>
<dbReference type="CTD" id="36382101"/>
<protein>
    <submittedName>
        <fullName evidence="2 4">Uncharacterized protein</fullName>
    </submittedName>
</protein>
<keyword evidence="1" id="KW-0472">Membrane</keyword>
<keyword evidence="1" id="KW-1133">Transmembrane helix</keyword>
<name>A0A090MZY2_STRRB</name>
<feature type="transmembrane region" description="Helical" evidence="1">
    <location>
        <begin position="200"/>
        <end position="222"/>
    </location>
</feature>